<dbReference type="Proteomes" id="UP001187192">
    <property type="component" value="Unassembled WGS sequence"/>
</dbReference>
<protein>
    <submittedName>
        <fullName evidence="1">Uncharacterized protein</fullName>
    </submittedName>
</protein>
<comment type="caution">
    <text evidence="1">The sequence shown here is derived from an EMBL/GenBank/DDBJ whole genome shotgun (WGS) entry which is preliminary data.</text>
</comment>
<organism evidence="1 2">
    <name type="scientific">Ficus carica</name>
    <name type="common">Common fig</name>
    <dbReference type="NCBI Taxonomy" id="3494"/>
    <lineage>
        <taxon>Eukaryota</taxon>
        <taxon>Viridiplantae</taxon>
        <taxon>Streptophyta</taxon>
        <taxon>Embryophyta</taxon>
        <taxon>Tracheophyta</taxon>
        <taxon>Spermatophyta</taxon>
        <taxon>Magnoliopsida</taxon>
        <taxon>eudicotyledons</taxon>
        <taxon>Gunneridae</taxon>
        <taxon>Pentapetalae</taxon>
        <taxon>rosids</taxon>
        <taxon>fabids</taxon>
        <taxon>Rosales</taxon>
        <taxon>Moraceae</taxon>
        <taxon>Ficeae</taxon>
        <taxon>Ficus</taxon>
    </lineage>
</organism>
<accession>A0AA88EGS8</accession>
<keyword evidence="2" id="KW-1185">Reference proteome</keyword>
<gene>
    <name evidence="1" type="ORF">TIFTF001_053857</name>
</gene>
<reference evidence="1" key="1">
    <citation type="submission" date="2023-07" db="EMBL/GenBank/DDBJ databases">
        <title>draft genome sequence of fig (Ficus carica).</title>
        <authorList>
            <person name="Takahashi T."/>
            <person name="Nishimura K."/>
        </authorList>
    </citation>
    <scope>NUCLEOTIDE SEQUENCE</scope>
</reference>
<sequence>MNSTIRVTLFVSSPIVTGRLMVPADVNALPDEPVQRTRRMTLSAIWISLISASLCRWSSQSASSSVKVIGVLSWAYLGNSVTSPAANGVYNSRSTKDGVDYMFLLRLVCPIARSRILSDGRRRSAARPGWDNYSLYKLPQMAISDQQLDLVSKLYAVLSVVAHILVKVAVFILVSPSTIHPEWRWVSEQSSTRHLVKDVLDGCDQWGVLLKSPRCFGRVGFYSSSFSEAGVVLGLPALTLGRIRPLRHASRRSPSNVQRWVACRRQASRRGGCL</sequence>
<name>A0AA88EGS8_FICCA</name>
<evidence type="ECO:0000313" key="2">
    <source>
        <dbReference type="Proteomes" id="UP001187192"/>
    </source>
</evidence>
<dbReference type="AlphaFoldDB" id="A0AA88EGS8"/>
<proteinExistence type="predicted"/>
<evidence type="ECO:0000313" key="1">
    <source>
        <dbReference type="EMBL" id="GMN74475.1"/>
    </source>
</evidence>
<dbReference type="EMBL" id="BTGU01013487">
    <property type="protein sequence ID" value="GMN74475.1"/>
    <property type="molecule type" value="Genomic_DNA"/>
</dbReference>